<organism evidence="2 3">
    <name type="scientific">Luteolibacter pohnpeiensis</name>
    <dbReference type="NCBI Taxonomy" id="454153"/>
    <lineage>
        <taxon>Bacteria</taxon>
        <taxon>Pseudomonadati</taxon>
        <taxon>Verrucomicrobiota</taxon>
        <taxon>Verrucomicrobiia</taxon>
        <taxon>Verrucomicrobiales</taxon>
        <taxon>Verrucomicrobiaceae</taxon>
        <taxon>Luteolibacter</taxon>
    </lineage>
</organism>
<gene>
    <name evidence="2" type="ORF">JIN85_12785</name>
</gene>
<comment type="caution">
    <text evidence="2">The sequence shown here is derived from an EMBL/GenBank/DDBJ whole genome shotgun (WGS) entry which is preliminary data.</text>
</comment>
<dbReference type="InterPro" id="IPR015890">
    <property type="entry name" value="Chorismate_C"/>
</dbReference>
<dbReference type="Proteomes" id="UP000603141">
    <property type="component" value="Unassembled WGS sequence"/>
</dbReference>
<sequence length="350" mass="39064">MNLPPESMAWLARSDGSVVVGEGPFVSAAEPPESGVAFLVHDYGLTSSTPWKIPSSYREIRTEKFAAEFGDAEMPEIHWRSPDPGPFSRVFQEIMYAIHEEEFEKTVPVVVETGEAEQPVGAGVIAAMARQQTPLCSYGWVQENGGFAGATPELLFSLQGKHLQTMALAGTARSEDREVFAVDEKEIMEHEYVAKTLETKLLGLGAMCRKPREILNLGSLVHFLTLISVELAAPLSVDELVERFHPTPALGPLPRTDRTLAMLKNWRSQLHCPSHFGSPFGVWKDGRFDAVVTIRGIWWHENQVHIPAGCGIIKASRLVNEWRELRLKRESVKRFMEQSIISDTLAVKKY</sequence>
<proteinExistence type="predicted"/>
<dbReference type="PANTHER" id="PTHR42839:SF2">
    <property type="entry name" value="ISOCHORISMATE SYNTHASE ENTC"/>
    <property type="match status" value="1"/>
</dbReference>
<protein>
    <submittedName>
        <fullName evidence="2">Chorismate-binding protein</fullName>
    </submittedName>
</protein>
<evidence type="ECO:0000313" key="2">
    <source>
        <dbReference type="EMBL" id="MBK1883295.1"/>
    </source>
</evidence>
<dbReference type="InterPro" id="IPR005801">
    <property type="entry name" value="ADC_synthase"/>
</dbReference>
<accession>A0A934VWH7</accession>
<name>A0A934VWH7_9BACT</name>
<dbReference type="SUPFAM" id="SSF56322">
    <property type="entry name" value="ADC synthase"/>
    <property type="match status" value="1"/>
</dbReference>
<dbReference type="EMBL" id="JAENIJ010000019">
    <property type="protein sequence ID" value="MBK1883295.1"/>
    <property type="molecule type" value="Genomic_DNA"/>
</dbReference>
<dbReference type="Pfam" id="PF00425">
    <property type="entry name" value="Chorismate_bind"/>
    <property type="match status" value="1"/>
</dbReference>
<evidence type="ECO:0000313" key="3">
    <source>
        <dbReference type="Proteomes" id="UP000603141"/>
    </source>
</evidence>
<keyword evidence="3" id="KW-1185">Reference proteome</keyword>
<evidence type="ECO:0000259" key="1">
    <source>
        <dbReference type="Pfam" id="PF00425"/>
    </source>
</evidence>
<reference evidence="2" key="1">
    <citation type="submission" date="2021-01" db="EMBL/GenBank/DDBJ databases">
        <title>Modified the classification status of verrucomicrobia.</title>
        <authorList>
            <person name="Feng X."/>
        </authorList>
    </citation>
    <scope>NUCLEOTIDE SEQUENCE</scope>
    <source>
        <strain evidence="2">KCTC 22041</strain>
    </source>
</reference>
<dbReference type="PANTHER" id="PTHR42839">
    <property type="entry name" value="ISOCHORISMATE SYNTHASE ENTC"/>
    <property type="match status" value="1"/>
</dbReference>
<dbReference type="Gene3D" id="3.60.120.10">
    <property type="entry name" value="Anthranilate synthase"/>
    <property type="match status" value="1"/>
</dbReference>
<dbReference type="AlphaFoldDB" id="A0A934VWH7"/>
<dbReference type="RefSeq" id="WP_200271272.1">
    <property type="nucleotide sequence ID" value="NZ_JAENIJ010000019.1"/>
</dbReference>
<feature type="domain" description="Chorismate-utilising enzyme C-terminal" evidence="1">
    <location>
        <begin position="87"/>
        <end position="328"/>
    </location>
</feature>